<dbReference type="InterPro" id="IPR050680">
    <property type="entry name" value="YpeA/RimI_acetyltransf"/>
</dbReference>
<gene>
    <name evidence="4" type="ORF">OF850_21295</name>
</gene>
<reference evidence="4 5" key="1">
    <citation type="submission" date="2022-10" db="EMBL/GenBank/DDBJ databases">
        <title>Roseococcus glaciei nov., sp. nov., isolated from glacier.</title>
        <authorList>
            <person name="Liu Q."/>
            <person name="Xin Y.-H."/>
        </authorList>
    </citation>
    <scope>NUCLEOTIDE SEQUENCE [LARGE SCALE GENOMIC DNA]</scope>
    <source>
        <strain evidence="4 5">MDT2-1-1</strain>
    </source>
</reference>
<dbReference type="PANTHER" id="PTHR43420">
    <property type="entry name" value="ACETYLTRANSFERASE"/>
    <property type="match status" value="1"/>
</dbReference>
<dbReference type="InterPro" id="IPR056935">
    <property type="entry name" value="Rv0428c-like_C"/>
</dbReference>
<accession>A0ABT3P142</accession>
<dbReference type="Gene3D" id="3.40.630.30">
    <property type="match status" value="1"/>
</dbReference>
<dbReference type="PROSITE" id="PS51186">
    <property type="entry name" value="GNAT"/>
    <property type="match status" value="1"/>
</dbReference>
<organism evidence="4 5">
    <name type="scientific">Sabulicella glaciei</name>
    <dbReference type="NCBI Taxonomy" id="2984948"/>
    <lineage>
        <taxon>Bacteria</taxon>
        <taxon>Pseudomonadati</taxon>
        <taxon>Pseudomonadota</taxon>
        <taxon>Alphaproteobacteria</taxon>
        <taxon>Acetobacterales</taxon>
        <taxon>Acetobacteraceae</taxon>
        <taxon>Sabulicella</taxon>
    </lineage>
</organism>
<dbReference type="Proteomes" id="UP001526430">
    <property type="component" value="Unassembled WGS sequence"/>
</dbReference>
<keyword evidence="2" id="KW-0012">Acyltransferase</keyword>
<dbReference type="Pfam" id="PF24553">
    <property type="entry name" value="Rv0428c_C"/>
    <property type="match status" value="1"/>
</dbReference>
<dbReference type="InterPro" id="IPR016181">
    <property type="entry name" value="Acyl_CoA_acyltransferase"/>
</dbReference>
<keyword evidence="5" id="KW-1185">Reference proteome</keyword>
<evidence type="ECO:0000313" key="4">
    <source>
        <dbReference type="EMBL" id="MCW8088135.1"/>
    </source>
</evidence>
<dbReference type="EMBL" id="JAPFQI010000027">
    <property type="protein sequence ID" value="MCW8088135.1"/>
    <property type="molecule type" value="Genomic_DNA"/>
</dbReference>
<dbReference type="InterPro" id="IPR000182">
    <property type="entry name" value="GNAT_dom"/>
</dbReference>
<evidence type="ECO:0000256" key="2">
    <source>
        <dbReference type="ARBA" id="ARBA00023315"/>
    </source>
</evidence>
<proteinExistence type="predicted"/>
<comment type="caution">
    <text evidence="4">The sequence shown here is derived from an EMBL/GenBank/DDBJ whole genome shotgun (WGS) entry which is preliminary data.</text>
</comment>
<dbReference type="RefSeq" id="WP_301592337.1">
    <property type="nucleotide sequence ID" value="NZ_JAPFQI010000027.1"/>
</dbReference>
<dbReference type="SUPFAM" id="SSF55729">
    <property type="entry name" value="Acyl-CoA N-acyltransferases (Nat)"/>
    <property type="match status" value="1"/>
</dbReference>
<protein>
    <submittedName>
        <fullName evidence="4">GNAT family N-acetyltransferase</fullName>
    </submittedName>
</protein>
<feature type="domain" description="N-acetyltransferase" evidence="3">
    <location>
        <begin position="128"/>
        <end position="255"/>
    </location>
</feature>
<keyword evidence="1" id="KW-0808">Transferase</keyword>
<evidence type="ECO:0000313" key="5">
    <source>
        <dbReference type="Proteomes" id="UP001526430"/>
    </source>
</evidence>
<sequence length="255" mass="27509">MPPVPPAIHSTLSFAGLILAIERATLYAVPAPRLRFLGPLVLRAFHGGTGRANAAVSLSPDPVSDPAAMLEEVRRFHGAWGIRPRLRSTPLDPPGLVEAAREAGWREYDESLVLHGPLAPVARPEAALEVLAAPEERWMAVLATAEHQVEARRREKREGAALMTVPCAWLLPEDAASLFVVADGPLCGIFDLAVRPEARRRGLARRIVAAGADWAIGQGCTHAYLQVSATNDASIALNTGMGFGESYRYRYLSPE</sequence>
<evidence type="ECO:0000256" key="1">
    <source>
        <dbReference type="ARBA" id="ARBA00022679"/>
    </source>
</evidence>
<evidence type="ECO:0000259" key="3">
    <source>
        <dbReference type="PROSITE" id="PS51186"/>
    </source>
</evidence>
<dbReference type="CDD" id="cd04301">
    <property type="entry name" value="NAT_SF"/>
    <property type="match status" value="1"/>
</dbReference>
<name>A0ABT3P142_9PROT</name>